<evidence type="ECO:0000259" key="2">
    <source>
        <dbReference type="Pfam" id="PF18962"/>
    </source>
</evidence>
<accession>A0ABY7RU44</accession>
<dbReference type="RefSeq" id="WP_249996211.1">
    <property type="nucleotide sequence ID" value="NZ_CP116221.1"/>
</dbReference>
<evidence type="ECO:0000256" key="1">
    <source>
        <dbReference type="ARBA" id="ARBA00022729"/>
    </source>
</evidence>
<evidence type="ECO:0000313" key="3">
    <source>
        <dbReference type="EMBL" id="WCO00624.1"/>
    </source>
</evidence>
<dbReference type="EMBL" id="CP116221">
    <property type="protein sequence ID" value="WCO00624.1"/>
    <property type="molecule type" value="Genomic_DNA"/>
</dbReference>
<evidence type="ECO:0000313" key="4">
    <source>
        <dbReference type="Proteomes" id="UP001202717"/>
    </source>
</evidence>
<organism evidence="3 4">
    <name type="scientific">Psychroserpens ponticola</name>
    <dbReference type="NCBI Taxonomy" id="2932268"/>
    <lineage>
        <taxon>Bacteria</taxon>
        <taxon>Pseudomonadati</taxon>
        <taxon>Bacteroidota</taxon>
        <taxon>Flavobacteriia</taxon>
        <taxon>Flavobacteriales</taxon>
        <taxon>Flavobacteriaceae</taxon>
        <taxon>Psychroserpens</taxon>
    </lineage>
</organism>
<keyword evidence="1" id="KW-0732">Signal</keyword>
<reference evidence="3 4" key="1">
    <citation type="submission" date="2023-01" db="EMBL/GenBank/DDBJ databases">
        <title>Psychroserpens ponticola sp. nov., isolated from seawater.</title>
        <authorList>
            <person name="Kristyanto S."/>
            <person name="Jung J."/>
            <person name="Kim J.M."/>
            <person name="Jeon C.O."/>
        </authorList>
    </citation>
    <scope>NUCLEOTIDE SEQUENCE [LARGE SCALE GENOMIC DNA]</scope>
    <source>
        <strain evidence="3 4">MSW6</strain>
    </source>
</reference>
<name>A0ABY7RU44_9FLAO</name>
<feature type="domain" description="Secretion system C-terminal sorting" evidence="2">
    <location>
        <begin position="180"/>
        <end position="251"/>
    </location>
</feature>
<dbReference type="InterPro" id="IPR026444">
    <property type="entry name" value="Secre_tail"/>
</dbReference>
<keyword evidence="4" id="KW-1185">Reference proteome</keyword>
<proteinExistence type="predicted"/>
<dbReference type="Proteomes" id="UP001202717">
    <property type="component" value="Chromosome"/>
</dbReference>
<gene>
    <name evidence="3" type="ORF">MUN68_011160</name>
</gene>
<dbReference type="Pfam" id="PF18962">
    <property type="entry name" value="Por_Secre_tail"/>
    <property type="match status" value="1"/>
</dbReference>
<dbReference type="NCBIfam" id="TIGR04183">
    <property type="entry name" value="Por_Secre_tail"/>
    <property type="match status" value="1"/>
</dbReference>
<protein>
    <submittedName>
        <fullName evidence="3">T9SS type A sorting domain-containing protein</fullName>
    </submittedName>
</protein>
<sequence>MKKHYSIKTMLCIGIFAFMFQQTFSQIRIVEVDPVANTVKLHNFGSAMNPQDISSYWFCARFAYDQVGGLAVVSGSTNLAIGADVVLTLDSALNTTSSDVGFYNSSSFGSAAAMEDFMQYGGGGIGRENVAVNKGIWTAGTFVSEAPPYQYTGSGAQNGFQFWDTVLGLNDFNRTLDFNLYPNPVSSVLNIELHNNEVNLTFQVFDILGKQVIKGSSKTNNTLKIDITSLEHGLYIIKIVSGDKTETKRFIKN</sequence>